<dbReference type="InterPro" id="IPR001036">
    <property type="entry name" value="Acrflvin-R"/>
</dbReference>
<dbReference type="EMBL" id="BQXO01000005">
    <property type="protein sequence ID" value="GKT06348.1"/>
    <property type="molecule type" value="Genomic_DNA"/>
</dbReference>
<dbReference type="PANTHER" id="PTHR33406">
    <property type="entry name" value="MEMBRANE PROTEIN MJ1562-RELATED"/>
    <property type="match status" value="1"/>
</dbReference>
<evidence type="ECO:0000313" key="9">
    <source>
        <dbReference type="EMBL" id="GKT06348.1"/>
    </source>
</evidence>
<dbReference type="InterPro" id="IPR004869">
    <property type="entry name" value="MMPL_dom"/>
</dbReference>
<evidence type="ECO:0000256" key="5">
    <source>
        <dbReference type="ARBA" id="ARBA00022989"/>
    </source>
</evidence>
<proteinExistence type="inferred from homology"/>
<comment type="caution">
    <text evidence="9">The sequence shown here is derived from an EMBL/GenBank/DDBJ whole genome shotgun (WGS) entry which is preliminary data.</text>
</comment>
<feature type="transmembrane region" description="Helical" evidence="7">
    <location>
        <begin position="503"/>
        <end position="528"/>
    </location>
</feature>
<keyword evidence="5 7" id="KW-1133">Transmembrane helix</keyword>
<evidence type="ECO:0000256" key="1">
    <source>
        <dbReference type="ARBA" id="ARBA00004651"/>
    </source>
</evidence>
<dbReference type="Gene3D" id="1.20.1640.10">
    <property type="entry name" value="Multidrug efflux transporter AcrB transmembrane domain"/>
    <property type="match status" value="2"/>
</dbReference>
<protein>
    <submittedName>
        <fullName evidence="9">RND transporter</fullName>
    </submittedName>
</protein>
<dbReference type="InterPro" id="IPR050545">
    <property type="entry name" value="Mycobact_MmpL"/>
</dbReference>
<evidence type="ECO:0000256" key="7">
    <source>
        <dbReference type="SAM" id="Phobius"/>
    </source>
</evidence>
<keyword evidence="10" id="KW-1185">Reference proteome</keyword>
<dbReference type="RefSeq" id="WP_407884418.1">
    <property type="nucleotide sequence ID" value="NZ_BQXO01000005.1"/>
</dbReference>
<gene>
    <name evidence="9" type="ORF">JCM31185_16350</name>
</gene>
<comment type="similarity">
    <text evidence="2">Belongs to the resistance-nodulation-cell division (RND) (TC 2.A.6) family. MmpL subfamily.</text>
</comment>
<dbReference type="Pfam" id="PF03176">
    <property type="entry name" value="MMPL"/>
    <property type="match status" value="2"/>
</dbReference>
<name>A0ABQ5JP63_9LACO</name>
<evidence type="ECO:0000256" key="3">
    <source>
        <dbReference type="ARBA" id="ARBA00022475"/>
    </source>
</evidence>
<feature type="transmembrane region" description="Helical" evidence="7">
    <location>
        <begin position="728"/>
        <end position="751"/>
    </location>
</feature>
<feature type="transmembrane region" description="Helical" evidence="7">
    <location>
        <begin position="453"/>
        <end position="475"/>
    </location>
</feature>
<dbReference type="PRINTS" id="PR00702">
    <property type="entry name" value="ACRIFLAVINRP"/>
</dbReference>
<keyword evidence="4 7" id="KW-0812">Transmembrane</keyword>
<feature type="transmembrane region" description="Helical" evidence="7">
    <location>
        <begin position="799"/>
        <end position="822"/>
    </location>
</feature>
<feature type="transmembrane region" description="Helical" evidence="7">
    <location>
        <begin position="828"/>
        <end position="854"/>
    </location>
</feature>
<evidence type="ECO:0000259" key="8">
    <source>
        <dbReference type="PROSITE" id="PS50156"/>
    </source>
</evidence>
<sequence>MTDLFNRIGHFIHDHAGLMMIVTVVLTILVGLGLPRVTMNTDNSIFVSKSAKLSRDSTKYERHFGGSTYLIDVSNQGKRVTTPATLKKVARFTSAIDKEHGVHATTSVVDVLNASLKVQQANQGQQQANPQLQKAMMAQLSAKQHAKLQRQLGQALSATQQQQIAAYTKTLLTPDQQQTLATNPSAIADPTSITAVLTTVQQQQVQAYTLQQLSPLQRSQFAKQMLTMLPPVQSMSQALINQLVYRDQGKVPQQMRQLLPKNGKHLLITVTLNGDVNQNSFARYTRKINQQLTKAGLKQGSMNSEIDGMPAISASIMSLMSQSMAIMLVVGVLLMIGILLLVFQVRRRLLPLLFVLFGLIWTFGLMGWFGIELTMATMATLPIIIGLGTDFGVQFLNRYEEEFAHDHDGMQATTATITHTGPAVGTAVIVMALSFLTMLISRAPMMRNFGITLAMGVVICYVVELVLMFATLTVLDRRQLARGRVAKVAATNDSWLSRGLVRYGAWVTEHSLIIITLGVILGGIGFFFESRINVETDMMKMVPQDIPALKRTNRLSDMVGSTTNLTYLVSSPDTRDKAVLAKANTFGQQELHKYGHGKLQAVTSLGTTMHQNGSGQLKQTQVNATIKDMPQVMKSTLISNNHKFATISFKVNPHLDSDEMLHLMNRISNDAKQINKPSGMTIVAAGSQAMMLQGIDNMTANHELIIVVGLVIIALVLLLVYRNLRYALYPLVPIIIVLGLSPMTLAILGISYNPVTIALSSLVLGIGTEFTILILERYIEELRTGQSTIQAIETAMGSVGRAITVSGLTVIGGFSTLLFVHFPVLNSFGLITVLDTTYSLISALTILPAMMYAFRNRSLD</sequence>
<dbReference type="SUPFAM" id="SSF82866">
    <property type="entry name" value="Multidrug efflux transporter AcrB transmembrane domain"/>
    <property type="match status" value="2"/>
</dbReference>
<feature type="transmembrane region" description="Helical" evidence="7">
    <location>
        <begin position="704"/>
        <end position="721"/>
    </location>
</feature>
<reference evidence="9 10" key="1">
    <citation type="submission" date="2022-03" db="EMBL/GenBank/DDBJ databases">
        <title>Draft genome sequence of Furfurilactobacillus curtus JCM 31185.</title>
        <authorList>
            <person name="Suzuki S."/>
            <person name="Endo A."/>
            <person name="Kajikawa A."/>
        </authorList>
    </citation>
    <scope>NUCLEOTIDE SEQUENCE [LARGE SCALE GENOMIC DNA]</scope>
    <source>
        <strain evidence="9 10">JCM 31185</strain>
    </source>
</reference>
<evidence type="ECO:0000256" key="4">
    <source>
        <dbReference type="ARBA" id="ARBA00022692"/>
    </source>
</evidence>
<feature type="transmembrane region" description="Helical" evidence="7">
    <location>
        <begin position="12"/>
        <end position="34"/>
    </location>
</feature>
<dbReference type="Proteomes" id="UP001628078">
    <property type="component" value="Unassembled WGS sequence"/>
</dbReference>
<dbReference type="NCBIfam" id="TIGR00921">
    <property type="entry name" value="2A067"/>
    <property type="match status" value="1"/>
</dbReference>
<keyword evidence="6 7" id="KW-0472">Membrane</keyword>
<feature type="domain" description="SSD" evidence="8">
    <location>
        <begin position="727"/>
        <end position="853"/>
    </location>
</feature>
<feature type="transmembrane region" description="Helical" evidence="7">
    <location>
        <begin position="350"/>
        <end position="371"/>
    </location>
</feature>
<evidence type="ECO:0000256" key="6">
    <source>
        <dbReference type="ARBA" id="ARBA00023136"/>
    </source>
</evidence>
<feature type="transmembrane region" description="Helical" evidence="7">
    <location>
        <begin position="757"/>
        <end position="779"/>
    </location>
</feature>
<evidence type="ECO:0000256" key="2">
    <source>
        <dbReference type="ARBA" id="ARBA00010157"/>
    </source>
</evidence>
<dbReference type="PROSITE" id="PS50156">
    <property type="entry name" value="SSD"/>
    <property type="match status" value="2"/>
</dbReference>
<feature type="transmembrane region" description="Helical" evidence="7">
    <location>
        <begin position="423"/>
        <end position="441"/>
    </location>
</feature>
<organism evidence="9 10">
    <name type="scientific">Furfurilactobacillus curtus</name>
    <dbReference type="NCBI Taxonomy" id="1746200"/>
    <lineage>
        <taxon>Bacteria</taxon>
        <taxon>Bacillati</taxon>
        <taxon>Bacillota</taxon>
        <taxon>Bacilli</taxon>
        <taxon>Lactobacillales</taxon>
        <taxon>Lactobacillaceae</taxon>
        <taxon>Furfurilactobacillus</taxon>
    </lineage>
</organism>
<keyword evidence="3" id="KW-1003">Cell membrane</keyword>
<comment type="subcellular location">
    <subcellularLocation>
        <location evidence="1">Cell membrane</location>
        <topology evidence="1">Multi-pass membrane protein</topology>
    </subcellularLocation>
</comment>
<feature type="domain" description="SSD" evidence="8">
    <location>
        <begin position="352"/>
        <end position="474"/>
    </location>
</feature>
<feature type="transmembrane region" description="Helical" evidence="7">
    <location>
        <begin position="324"/>
        <end position="343"/>
    </location>
</feature>
<dbReference type="PANTHER" id="PTHR33406:SF6">
    <property type="entry name" value="MEMBRANE PROTEIN YDGH-RELATED"/>
    <property type="match status" value="1"/>
</dbReference>
<evidence type="ECO:0000313" key="10">
    <source>
        <dbReference type="Proteomes" id="UP001628078"/>
    </source>
</evidence>
<dbReference type="InterPro" id="IPR000731">
    <property type="entry name" value="SSD"/>
</dbReference>
<accession>A0ABQ5JP63</accession>